<keyword evidence="2" id="KW-1185">Reference proteome</keyword>
<evidence type="ECO:0000313" key="1">
    <source>
        <dbReference type="EMBL" id="CAL8112411.1"/>
    </source>
</evidence>
<proteinExistence type="predicted"/>
<reference evidence="1 2" key="1">
    <citation type="submission" date="2024-08" db="EMBL/GenBank/DDBJ databases">
        <authorList>
            <person name="Cucini C."/>
            <person name="Frati F."/>
        </authorList>
    </citation>
    <scope>NUCLEOTIDE SEQUENCE [LARGE SCALE GENOMIC DNA]</scope>
</reference>
<sequence length="114" mass="13624">MVYFTRSIPPKLNQTTPKRMSMVKRITLKEMNPTQDTIYQDRMIDFTIVEDTCFDFNPNAAHLVVEDENGDLSRLYIFKIDKNEEDWEEKLVFGRVISDNLMFEMMSLRVSFIW</sequence>
<comment type="caution">
    <text evidence="1">The sequence shown here is derived from an EMBL/GenBank/DDBJ whole genome shotgun (WGS) entry which is preliminary data.</text>
</comment>
<organism evidence="1 2">
    <name type="scientific">Orchesella dallaii</name>
    <dbReference type="NCBI Taxonomy" id="48710"/>
    <lineage>
        <taxon>Eukaryota</taxon>
        <taxon>Metazoa</taxon>
        <taxon>Ecdysozoa</taxon>
        <taxon>Arthropoda</taxon>
        <taxon>Hexapoda</taxon>
        <taxon>Collembola</taxon>
        <taxon>Entomobryomorpha</taxon>
        <taxon>Entomobryoidea</taxon>
        <taxon>Orchesellidae</taxon>
        <taxon>Orchesellinae</taxon>
        <taxon>Orchesella</taxon>
    </lineage>
</organism>
<accession>A0ABP1QZJ3</accession>
<evidence type="ECO:0000313" key="2">
    <source>
        <dbReference type="Proteomes" id="UP001642540"/>
    </source>
</evidence>
<dbReference type="Proteomes" id="UP001642540">
    <property type="component" value="Unassembled WGS sequence"/>
</dbReference>
<gene>
    <name evidence="1" type="ORF">ODALV1_LOCUS15635</name>
</gene>
<protein>
    <submittedName>
        <fullName evidence="1">Uncharacterized protein</fullName>
    </submittedName>
</protein>
<dbReference type="EMBL" id="CAXLJM020000048">
    <property type="protein sequence ID" value="CAL8112411.1"/>
    <property type="molecule type" value="Genomic_DNA"/>
</dbReference>
<name>A0ABP1QZJ3_9HEXA</name>